<comment type="caution">
    <text evidence="2">The sequence shown here is derived from an EMBL/GenBank/DDBJ whole genome shotgun (WGS) entry which is preliminary data.</text>
</comment>
<reference evidence="2 3" key="1">
    <citation type="submission" date="2021-01" db="EMBL/GenBank/DDBJ databases">
        <title>Whole genome shotgun sequence of Asanoa iriomotensis NBRC 100142.</title>
        <authorList>
            <person name="Komaki H."/>
            <person name="Tamura T."/>
        </authorList>
    </citation>
    <scope>NUCLEOTIDE SEQUENCE [LARGE SCALE GENOMIC DNA]</scope>
    <source>
        <strain evidence="2 3">NBRC 100142</strain>
    </source>
</reference>
<accession>A0ABQ4CAA0</accession>
<evidence type="ECO:0000313" key="2">
    <source>
        <dbReference type="EMBL" id="GIF59706.1"/>
    </source>
</evidence>
<dbReference type="EMBL" id="BONC01000052">
    <property type="protein sequence ID" value="GIF59706.1"/>
    <property type="molecule type" value="Genomic_DNA"/>
</dbReference>
<dbReference type="Gene3D" id="1.10.1780.10">
    <property type="entry name" value="Clp, N-terminal domain"/>
    <property type="match status" value="1"/>
</dbReference>
<keyword evidence="3" id="KW-1185">Reference proteome</keyword>
<dbReference type="Proteomes" id="UP000624325">
    <property type="component" value="Unassembled WGS sequence"/>
</dbReference>
<dbReference type="RefSeq" id="WP_203706533.1">
    <property type="nucleotide sequence ID" value="NZ_BAAALU010000035.1"/>
</dbReference>
<gene>
    <name evidence="2" type="ORF">Air01nite_58010</name>
</gene>
<dbReference type="InterPro" id="IPR036628">
    <property type="entry name" value="Clp_N_dom_sf"/>
</dbReference>
<evidence type="ECO:0000313" key="3">
    <source>
        <dbReference type="Proteomes" id="UP000624325"/>
    </source>
</evidence>
<sequence length="97" mass="10571">MSVAPQPPEPSAETLAEQVRRMRPGGPFLGDELLAAKERSEEISLHRRHRPTGTTHYLLALLEAPTTAPLLDACGVDSAALRASTEELLSQMPTAWR</sequence>
<dbReference type="Pfam" id="PF02861">
    <property type="entry name" value="Clp_N"/>
    <property type="match status" value="1"/>
</dbReference>
<dbReference type="SUPFAM" id="SSF81923">
    <property type="entry name" value="Double Clp-N motif"/>
    <property type="match status" value="1"/>
</dbReference>
<name>A0ABQ4CAA0_9ACTN</name>
<dbReference type="InterPro" id="IPR004176">
    <property type="entry name" value="Clp_R_N"/>
</dbReference>
<evidence type="ECO:0000259" key="1">
    <source>
        <dbReference type="Pfam" id="PF02861"/>
    </source>
</evidence>
<proteinExistence type="predicted"/>
<organism evidence="2 3">
    <name type="scientific">Asanoa iriomotensis</name>
    <dbReference type="NCBI Taxonomy" id="234613"/>
    <lineage>
        <taxon>Bacteria</taxon>
        <taxon>Bacillati</taxon>
        <taxon>Actinomycetota</taxon>
        <taxon>Actinomycetes</taxon>
        <taxon>Micromonosporales</taxon>
        <taxon>Micromonosporaceae</taxon>
        <taxon>Asanoa</taxon>
    </lineage>
</organism>
<feature type="domain" description="Clp R" evidence="1">
    <location>
        <begin position="39"/>
        <end position="94"/>
    </location>
</feature>
<protein>
    <recommendedName>
        <fullName evidence="1">Clp R domain-containing protein</fullName>
    </recommendedName>
</protein>